<reference evidence="1 2" key="1">
    <citation type="submission" date="2016-10" db="EMBL/GenBank/DDBJ databases">
        <authorList>
            <person name="de Groot N.N."/>
        </authorList>
    </citation>
    <scope>NUCLEOTIDE SEQUENCE [LARGE SCALE GENOMIC DNA]</scope>
    <source>
        <strain evidence="1 2">DSM 18610</strain>
    </source>
</reference>
<proteinExistence type="predicted"/>
<accession>A0A1H9J010</accession>
<evidence type="ECO:0000313" key="1">
    <source>
        <dbReference type="EMBL" id="SEQ80194.1"/>
    </source>
</evidence>
<dbReference type="AlphaFoldDB" id="A0A1H9J010"/>
<dbReference type="RefSeq" id="WP_175474436.1">
    <property type="nucleotide sequence ID" value="NZ_FOGG01000001.1"/>
</dbReference>
<dbReference type="EMBL" id="FOGG01000001">
    <property type="protein sequence ID" value="SEQ80194.1"/>
    <property type="molecule type" value="Genomic_DNA"/>
</dbReference>
<evidence type="ECO:0000313" key="2">
    <source>
        <dbReference type="Proteomes" id="UP000199572"/>
    </source>
</evidence>
<dbReference type="Proteomes" id="UP000199572">
    <property type="component" value="Unassembled WGS sequence"/>
</dbReference>
<organism evidence="1 2">
    <name type="scientific">Pedobacter rhizosphaerae</name>
    <dbReference type="NCBI Taxonomy" id="390241"/>
    <lineage>
        <taxon>Bacteria</taxon>
        <taxon>Pseudomonadati</taxon>
        <taxon>Bacteroidota</taxon>
        <taxon>Sphingobacteriia</taxon>
        <taxon>Sphingobacteriales</taxon>
        <taxon>Sphingobacteriaceae</taxon>
        <taxon>Pedobacter</taxon>
    </lineage>
</organism>
<gene>
    <name evidence="1" type="ORF">SAMN04488023_101168</name>
</gene>
<dbReference type="STRING" id="390241.SAMN04488023_101168"/>
<name>A0A1H9J010_9SPHI</name>
<protein>
    <submittedName>
        <fullName evidence="1">Uncharacterized protein</fullName>
    </submittedName>
</protein>
<sequence>MEKEIVIKTEKQYEENMVALFELQEKEELTEADKKQIALMLKAGEKYEDEHL</sequence>
<keyword evidence="2" id="KW-1185">Reference proteome</keyword>